<accession>A0ABS1BBC2</accession>
<dbReference type="Proteomes" id="UP000612352">
    <property type="component" value="Unassembled WGS sequence"/>
</dbReference>
<proteinExistence type="predicted"/>
<reference evidence="1 2" key="1">
    <citation type="submission" date="2020-12" db="EMBL/GenBank/DDBJ databases">
        <title>Brachybacterium sp. MASK1Z-5, whole genome shotgun sequence.</title>
        <authorList>
            <person name="Tuo L."/>
        </authorList>
    </citation>
    <scope>NUCLEOTIDE SEQUENCE [LARGE SCALE GENOMIC DNA]</scope>
    <source>
        <strain evidence="1 2">MASK1Z-5</strain>
    </source>
</reference>
<protein>
    <submittedName>
        <fullName evidence="1">Glutaredoxin family protein</fullName>
    </submittedName>
</protein>
<sequence>MSLPADLPRPPRTTDPDARVLYLTRPGCHLCDEALPVVRAEADRAGTVVEVRDIDEDPGLQRDWNEHVPVIVVDGVVQARYHVDASSLRSALSRRPWWKRILGR</sequence>
<keyword evidence="2" id="KW-1185">Reference proteome</keyword>
<dbReference type="InterPro" id="IPR008554">
    <property type="entry name" value="Glutaredoxin-like"/>
</dbReference>
<dbReference type="Pfam" id="PF05768">
    <property type="entry name" value="Glrx-like"/>
    <property type="match status" value="1"/>
</dbReference>
<gene>
    <name evidence="1" type="ORF">I8D64_07700</name>
</gene>
<organism evidence="1 2">
    <name type="scientific">Brachybacterium halotolerans</name>
    <dbReference type="NCBI Taxonomy" id="2795215"/>
    <lineage>
        <taxon>Bacteria</taxon>
        <taxon>Bacillati</taxon>
        <taxon>Actinomycetota</taxon>
        <taxon>Actinomycetes</taxon>
        <taxon>Micrococcales</taxon>
        <taxon>Dermabacteraceae</taxon>
        <taxon>Brachybacterium</taxon>
    </lineage>
</organism>
<name>A0ABS1BBC2_9MICO</name>
<dbReference type="SUPFAM" id="SSF52833">
    <property type="entry name" value="Thioredoxin-like"/>
    <property type="match status" value="1"/>
</dbReference>
<evidence type="ECO:0000313" key="1">
    <source>
        <dbReference type="EMBL" id="MBK0331285.1"/>
    </source>
</evidence>
<comment type="caution">
    <text evidence="1">The sequence shown here is derived from an EMBL/GenBank/DDBJ whole genome shotgun (WGS) entry which is preliminary data.</text>
</comment>
<evidence type="ECO:0000313" key="2">
    <source>
        <dbReference type="Proteomes" id="UP000612352"/>
    </source>
</evidence>
<dbReference type="EMBL" id="JAEDAJ010000003">
    <property type="protein sequence ID" value="MBK0331285.1"/>
    <property type="molecule type" value="Genomic_DNA"/>
</dbReference>
<dbReference type="InterPro" id="IPR036249">
    <property type="entry name" value="Thioredoxin-like_sf"/>
</dbReference>
<dbReference type="RefSeq" id="WP_200501913.1">
    <property type="nucleotide sequence ID" value="NZ_JAEDAJ010000003.1"/>
</dbReference>
<dbReference type="Gene3D" id="3.40.30.10">
    <property type="entry name" value="Glutaredoxin"/>
    <property type="match status" value="1"/>
</dbReference>